<accession>A0A918RUG7</accession>
<reference evidence="1" key="2">
    <citation type="submission" date="2020-09" db="EMBL/GenBank/DDBJ databases">
        <authorList>
            <person name="Sun Q."/>
            <person name="Kim S."/>
        </authorList>
    </citation>
    <scope>NUCLEOTIDE SEQUENCE</scope>
    <source>
        <strain evidence="1">KCTC 12711</strain>
    </source>
</reference>
<gene>
    <name evidence="1" type="ORF">GCM10008090_23650</name>
</gene>
<dbReference type="InterPro" id="IPR010706">
    <property type="entry name" value="Fatty_acid_cis-trans_isomerase"/>
</dbReference>
<dbReference type="Proteomes" id="UP000614811">
    <property type="component" value="Unassembled WGS sequence"/>
</dbReference>
<dbReference type="EMBL" id="BMXA01000004">
    <property type="protein sequence ID" value="GHA13195.1"/>
    <property type="molecule type" value="Genomic_DNA"/>
</dbReference>
<dbReference type="Pfam" id="PF06934">
    <property type="entry name" value="CTI"/>
    <property type="match status" value="1"/>
</dbReference>
<evidence type="ECO:0000313" key="2">
    <source>
        <dbReference type="Proteomes" id="UP000614811"/>
    </source>
</evidence>
<keyword evidence="2" id="KW-1185">Reference proteome</keyword>
<dbReference type="AlphaFoldDB" id="A0A918RUG7"/>
<dbReference type="GO" id="GO:0016853">
    <property type="term" value="F:isomerase activity"/>
    <property type="evidence" value="ECO:0007669"/>
    <property type="project" value="UniProtKB-KW"/>
</dbReference>
<organism evidence="1 2">
    <name type="scientific">Arenicella chitinivorans</name>
    <dbReference type="NCBI Taxonomy" id="1329800"/>
    <lineage>
        <taxon>Bacteria</taxon>
        <taxon>Pseudomonadati</taxon>
        <taxon>Pseudomonadota</taxon>
        <taxon>Gammaproteobacteria</taxon>
        <taxon>Arenicellales</taxon>
        <taxon>Arenicellaceae</taxon>
        <taxon>Arenicella</taxon>
    </lineage>
</organism>
<name>A0A918RUG7_9GAMM</name>
<evidence type="ECO:0000313" key="1">
    <source>
        <dbReference type="EMBL" id="GHA13195.1"/>
    </source>
</evidence>
<proteinExistence type="predicted"/>
<reference evidence="1" key="1">
    <citation type="journal article" date="2014" name="Int. J. Syst. Evol. Microbiol.">
        <title>Complete genome sequence of Corynebacterium casei LMG S-19264T (=DSM 44701T), isolated from a smear-ripened cheese.</title>
        <authorList>
            <consortium name="US DOE Joint Genome Institute (JGI-PGF)"/>
            <person name="Walter F."/>
            <person name="Albersmeier A."/>
            <person name="Kalinowski J."/>
            <person name="Ruckert C."/>
        </authorList>
    </citation>
    <scope>NUCLEOTIDE SEQUENCE</scope>
    <source>
        <strain evidence="1">KCTC 12711</strain>
    </source>
</reference>
<protein>
    <submittedName>
        <fullName evidence="1">9-hexadecenoic acid cis-trans isomerase</fullName>
    </submittedName>
</protein>
<sequence>MLCLLTACNSNDPEVVTLGVLPDTGITGEAISYSQDIKPILETRCVACHACYDAPCQLKLTAHEGVTRGGSKERVYNHKSLREGKLSRLFFDAQSETEWRDQGFHSVLADANSTTSNPVPSSTLTGLLDLKSEYQKRNPEARYDELPIDDQTTWQCAADRGEFLNYADDYPERGMPYGLPALSKSAQTQITHWVTRGAMDDTDYSLTKAEQKHVDRWESWLNSDDKKQQLISRYIYEHLFLANLYFSQEAAADRRYFELVRSSTPPGQPLAVIATRRPFDDPGIERVYYRLRLDRETPVAKTHMPYPLNEEKMANWVRWFVDPDYDVDHLPSYAIKAASNPFKTFAQLPPDARYRFMLDEANFIVRGFIKGPVCKGQAAVNVINEHFWVFFVDPKYQSGPEMKAYLATVQDELDLPAEKEDTLRLFDSWNEFAKLEKKFLTQRHDFIGTKLATNDTLPMDRIWDGDGTNPNAALTIFRHFDHASVQQGLNGQPPKTAWVIDYPLLERIHYLLVAGYDVYGNVSHQLLSRIYMDFLRMEGESLFLTTLPEETRSSLLAYWYRGADQRIHKFMSLTFTDIERKTEKQRYGKDHKPSPQQVEEKLAVYSALEQHIGGALSTTYDLEHQKDNYSTMLFEQIQAVQSIANEGFKRLPEVSLLAVNNSEGVNYFTLIKNRGLLNNTSILLENLNQVPEETTVSIIPGFIASRPNTFLRVNEVNFPEFIRDLQTMDDKESYHVFLRNYAVSRRDPQFWTHYDAFQTGFKQFSPVDYGVLDLNKLITH</sequence>
<keyword evidence="1" id="KW-0413">Isomerase</keyword>
<comment type="caution">
    <text evidence="1">The sequence shown here is derived from an EMBL/GenBank/DDBJ whole genome shotgun (WGS) entry which is preliminary data.</text>
</comment>